<sequence>MALPEPVHLFTRADLERVIEAGDLEAMVRRTACVLETRVYLPDAFSHASSEETIRVSWLRKSSAHDGLAMWLAAEWQAGEGQVVGAEGLGCGATRASVFTCYLRSAAFRPIGEDEFNTRLQASASDLRDPLFLPPLAGFVGALLMQEIDRDLIISLLAEYRDGWLHFYWDSTA</sequence>
<organism evidence="1 2">
    <name type="scientific">Corticimicrobacter populi</name>
    <dbReference type="NCBI Taxonomy" id="2175229"/>
    <lineage>
        <taxon>Bacteria</taxon>
        <taxon>Pseudomonadati</taxon>
        <taxon>Pseudomonadota</taxon>
        <taxon>Betaproteobacteria</taxon>
        <taxon>Burkholderiales</taxon>
        <taxon>Alcaligenaceae</taxon>
        <taxon>Corticimicrobacter</taxon>
    </lineage>
</organism>
<comment type="caution">
    <text evidence="1">The sequence shown here is derived from an EMBL/GenBank/DDBJ whole genome shotgun (WGS) entry which is preliminary data.</text>
</comment>
<proteinExistence type="predicted"/>
<gene>
    <name evidence="1" type="ORF">DD235_01305</name>
</gene>
<accession>A0A2V1K3P6</accession>
<dbReference type="Proteomes" id="UP000245212">
    <property type="component" value="Unassembled WGS sequence"/>
</dbReference>
<reference evidence="2" key="1">
    <citation type="submission" date="2018-05" db="EMBL/GenBank/DDBJ databases">
        <authorList>
            <person name="Li Y."/>
        </authorList>
    </citation>
    <scope>NUCLEOTIDE SEQUENCE [LARGE SCALE GENOMIC DNA]</scope>
    <source>
        <strain evidence="2">3d-2-2</strain>
    </source>
</reference>
<evidence type="ECO:0000313" key="2">
    <source>
        <dbReference type="Proteomes" id="UP000245212"/>
    </source>
</evidence>
<dbReference type="EMBL" id="QETA01000001">
    <property type="protein sequence ID" value="PWF24848.1"/>
    <property type="molecule type" value="Genomic_DNA"/>
</dbReference>
<keyword evidence="2" id="KW-1185">Reference proteome</keyword>
<dbReference type="RefSeq" id="WP_109060252.1">
    <property type="nucleotide sequence ID" value="NZ_QETA01000001.1"/>
</dbReference>
<evidence type="ECO:0000313" key="1">
    <source>
        <dbReference type="EMBL" id="PWF24848.1"/>
    </source>
</evidence>
<protein>
    <submittedName>
        <fullName evidence="1">Uncharacterized protein</fullName>
    </submittedName>
</protein>
<name>A0A2V1K3P6_9BURK</name>
<dbReference type="AlphaFoldDB" id="A0A2V1K3P6"/>